<dbReference type="Gene3D" id="3.40.640.10">
    <property type="entry name" value="Type I PLP-dependent aspartate aminotransferase-like (Major domain)"/>
    <property type="match status" value="1"/>
</dbReference>
<dbReference type="InterPro" id="IPR004839">
    <property type="entry name" value="Aminotransferase_I/II_large"/>
</dbReference>
<dbReference type="RefSeq" id="XP_013266003.1">
    <property type="nucleotide sequence ID" value="XM_013410549.1"/>
</dbReference>
<dbReference type="Gene3D" id="3.90.1150.10">
    <property type="entry name" value="Aspartate Aminotransferase, domain 1"/>
    <property type="match status" value="1"/>
</dbReference>
<dbReference type="Pfam" id="PF00155">
    <property type="entry name" value="Aminotran_1_2"/>
    <property type="match status" value="1"/>
</dbReference>
<evidence type="ECO:0000256" key="1">
    <source>
        <dbReference type="ARBA" id="ARBA00007441"/>
    </source>
</evidence>
<gene>
    <name evidence="4" type="ORF">A1O9_01391</name>
</gene>
<evidence type="ECO:0000256" key="2">
    <source>
        <dbReference type="ARBA" id="ARBA00022898"/>
    </source>
</evidence>
<protein>
    <recommendedName>
        <fullName evidence="3">Aminotransferase class I/classII large domain-containing protein</fullName>
    </recommendedName>
</protein>
<dbReference type="STRING" id="1182545.A0A072PVP5"/>
<dbReference type="HOGENOM" id="CLU_017584_1_2_1"/>
<dbReference type="InterPro" id="IPR004838">
    <property type="entry name" value="NHTrfase_class1_PyrdxlP-BS"/>
</dbReference>
<dbReference type="PANTHER" id="PTHR43795:SF63">
    <property type="entry name" value="PUTATIVE (AFU_ORTHOLOGUE AFUA_4G00630)-RELATED"/>
    <property type="match status" value="1"/>
</dbReference>
<name>A0A072PVP5_9EURO</name>
<dbReference type="SUPFAM" id="SSF53383">
    <property type="entry name" value="PLP-dependent transferases"/>
    <property type="match status" value="1"/>
</dbReference>
<dbReference type="PROSITE" id="PS00105">
    <property type="entry name" value="AA_TRANSFER_CLASS_1"/>
    <property type="match status" value="1"/>
</dbReference>
<dbReference type="EMBL" id="AMGV01000001">
    <property type="protein sequence ID" value="KEF63413.1"/>
    <property type="molecule type" value="Genomic_DNA"/>
</dbReference>
<dbReference type="GO" id="GO:0006520">
    <property type="term" value="P:amino acid metabolic process"/>
    <property type="evidence" value="ECO:0007669"/>
    <property type="project" value="TreeGrafter"/>
</dbReference>
<dbReference type="Proteomes" id="UP000027920">
    <property type="component" value="Unassembled WGS sequence"/>
</dbReference>
<sequence length="460" mass="51306">MSTKQLETISGLSERAQACARPDENRSPIWDIYNNQWHPRDNPDGYISIGVAENTLMQNELCDFINSTTKVTGDAFTYGDGPTGGKRLRKAVARFLNRKLDPAVALDFEHVVVTNGVSHAIEHTSWAFCNPGDGYLLGHPYYGAFIADLNLRPNVEVVKVAFQDVDPMGLAGVANYEKAILSATQRGVTVKALMLCSPHNPLGRCYSRETIIEYLRLCQKYQIHFVSDEIYAFSVWKNKHDANPPPVEFTSVLSIALDGIIEPSLVHVLYGMSKDFGANGLRLGYIISQHNPAFLKSLVEVCIYSYSSSVAEIIAANVLEDDEWVDRFIETNQARLSENHSFVVQFLNKHDIPYFPGSNAAFFLWANLGQAYSRRKDVHKHETGEDITKTIMGLLLQNKVFLASGANFGAELPGVFRIVFSRPKPYLEEALKRVVEALGLDAVSEAVQKMEKLELKTTPL</sequence>
<dbReference type="OrthoDB" id="7042322at2759"/>
<accession>A0A072PVP5</accession>
<organism evidence="4 5">
    <name type="scientific">Exophiala aquamarina CBS 119918</name>
    <dbReference type="NCBI Taxonomy" id="1182545"/>
    <lineage>
        <taxon>Eukaryota</taxon>
        <taxon>Fungi</taxon>
        <taxon>Dikarya</taxon>
        <taxon>Ascomycota</taxon>
        <taxon>Pezizomycotina</taxon>
        <taxon>Eurotiomycetes</taxon>
        <taxon>Chaetothyriomycetidae</taxon>
        <taxon>Chaetothyriales</taxon>
        <taxon>Herpotrichiellaceae</taxon>
        <taxon>Exophiala</taxon>
    </lineage>
</organism>
<dbReference type="PANTHER" id="PTHR43795">
    <property type="entry name" value="BIFUNCTIONAL ASPARTATE AMINOTRANSFERASE AND GLUTAMATE/ASPARTATE-PREPHENATE AMINOTRANSFERASE-RELATED"/>
    <property type="match status" value="1"/>
</dbReference>
<evidence type="ECO:0000313" key="4">
    <source>
        <dbReference type="EMBL" id="KEF63413.1"/>
    </source>
</evidence>
<dbReference type="InterPro" id="IPR015421">
    <property type="entry name" value="PyrdxlP-dep_Trfase_major"/>
</dbReference>
<dbReference type="GO" id="GO:0030170">
    <property type="term" value="F:pyridoxal phosphate binding"/>
    <property type="evidence" value="ECO:0007669"/>
    <property type="project" value="InterPro"/>
</dbReference>
<evidence type="ECO:0000259" key="3">
    <source>
        <dbReference type="Pfam" id="PF00155"/>
    </source>
</evidence>
<dbReference type="InterPro" id="IPR050478">
    <property type="entry name" value="Ethylene_sulfur-biosynth"/>
</dbReference>
<dbReference type="AlphaFoldDB" id="A0A072PVP5"/>
<dbReference type="GeneID" id="25276337"/>
<dbReference type="CDD" id="cd00609">
    <property type="entry name" value="AAT_like"/>
    <property type="match status" value="1"/>
</dbReference>
<dbReference type="PRINTS" id="PR00753">
    <property type="entry name" value="ACCSYNTHASE"/>
</dbReference>
<feature type="domain" description="Aminotransferase class I/classII large" evidence="3">
    <location>
        <begin position="76"/>
        <end position="434"/>
    </location>
</feature>
<comment type="caution">
    <text evidence="4">The sequence shown here is derived from an EMBL/GenBank/DDBJ whole genome shotgun (WGS) entry which is preliminary data.</text>
</comment>
<dbReference type="GO" id="GO:0008483">
    <property type="term" value="F:transaminase activity"/>
    <property type="evidence" value="ECO:0007669"/>
    <property type="project" value="TreeGrafter"/>
</dbReference>
<dbReference type="InterPro" id="IPR015422">
    <property type="entry name" value="PyrdxlP-dep_Trfase_small"/>
</dbReference>
<dbReference type="VEuPathDB" id="FungiDB:A1O9_01391"/>
<reference evidence="4 5" key="1">
    <citation type="submission" date="2013-03" db="EMBL/GenBank/DDBJ databases">
        <title>The Genome Sequence of Exophiala aquamarina CBS 119918.</title>
        <authorList>
            <consortium name="The Broad Institute Genomics Platform"/>
            <person name="Cuomo C."/>
            <person name="de Hoog S."/>
            <person name="Gorbushina A."/>
            <person name="Walker B."/>
            <person name="Young S.K."/>
            <person name="Zeng Q."/>
            <person name="Gargeya S."/>
            <person name="Fitzgerald M."/>
            <person name="Haas B."/>
            <person name="Abouelleil A."/>
            <person name="Allen A.W."/>
            <person name="Alvarado L."/>
            <person name="Arachchi H.M."/>
            <person name="Berlin A.M."/>
            <person name="Chapman S.B."/>
            <person name="Gainer-Dewar J."/>
            <person name="Goldberg J."/>
            <person name="Griggs A."/>
            <person name="Gujja S."/>
            <person name="Hansen M."/>
            <person name="Howarth C."/>
            <person name="Imamovic A."/>
            <person name="Ireland A."/>
            <person name="Larimer J."/>
            <person name="McCowan C."/>
            <person name="Murphy C."/>
            <person name="Pearson M."/>
            <person name="Poon T.W."/>
            <person name="Priest M."/>
            <person name="Roberts A."/>
            <person name="Saif S."/>
            <person name="Shea T."/>
            <person name="Sisk P."/>
            <person name="Sykes S."/>
            <person name="Wortman J."/>
            <person name="Nusbaum C."/>
            <person name="Birren B."/>
        </authorList>
    </citation>
    <scope>NUCLEOTIDE SEQUENCE [LARGE SCALE GENOMIC DNA]</scope>
    <source>
        <strain evidence="4 5">CBS 119918</strain>
    </source>
</reference>
<proteinExistence type="inferred from homology"/>
<dbReference type="InterPro" id="IPR015424">
    <property type="entry name" value="PyrdxlP-dep_Trfase"/>
</dbReference>
<keyword evidence="5" id="KW-1185">Reference proteome</keyword>
<comment type="similarity">
    <text evidence="1">Belongs to the class-I pyridoxal-phosphate-dependent aminotransferase family.</text>
</comment>
<keyword evidence="2" id="KW-0663">Pyridoxal phosphate</keyword>
<evidence type="ECO:0000313" key="5">
    <source>
        <dbReference type="Proteomes" id="UP000027920"/>
    </source>
</evidence>